<accession>A0A4Z1L4V7</accession>
<feature type="region of interest" description="Disordered" evidence="1">
    <location>
        <begin position="34"/>
        <end position="56"/>
    </location>
</feature>
<dbReference type="OrthoDB" id="3494854at2759"/>
<gene>
    <name evidence="2" type="ORF">BPOR_0018g00240</name>
</gene>
<proteinExistence type="predicted"/>
<evidence type="ECO:0000256" key="1">
    <source>
        <dbReference type="SAM" id="MobiDB-lite"/>
    </source>
</evidence>
<dbReference type="AlphaFoldDB" id="A0A4Z1L4V7"/>
<protein>
    <submittedName>
        <fullName evidence="2">Uncharacterized protein</fullName>
    </submittedName>
</protein>
<keyword evidence="3" id="KW-1185">Reference proteome</keyword>
<comment type="caution">
    <text evidence="2">The sequence shown here is derived from an EMBL/GenBank/DDBJ whole genome shotgun (WGS) entry which is preliminary data.</text>
</comment>
<evidence type="ECO:0000313" key="2">
    <source>
        <dbReference type="EMBL" id="TGO91808.1"/>
    </source>
</evidence>
<dbReference type="Proteomes" id="UP000297280">
    <property type="component" value="Unassembled WGS sequence"/>
</dbReference>
<evidence type="ECO:0000313" key="3">
    <source>
        <dbReference type="Proteomes" id="UP000297280"/>
    </source>
</evidence>
<organism evidence="2 3">
    <name type="scientific">Botrytis porri</name>
    <dbReference type="NCBI Taxonomy" id="87229"/>
    <lineage>
        <taxon>Eukaryota</taxon>
        <taxon>Fungi</taxon>
        <taxon>Dikarya</taxon>
        <taxon>Ascomycota</taxon>
        <taxon>Pezizomycotina</taxon>
        <taxon>Leotiomycetes</taxon>
        <taxon>Helotiales</taxon>
        <taxon>Sclerotiniaceae</taxon>
        <taxon>Botrytis</taxon>
    </lineage>
</organism>
<dbReference type="EMBL" id="PQXO01000018">
    <property type="protein sequence ID" value="TGO91808.1"/>
    <property type="molecule type" value="Genomic_DNA"/>
</dbReference>
<feature type="region of interest" description="Disordered" evidence="1">
    <location>
        <begin position="69"/>
        <end position="92"/>
    </location>
</feature>
<sequence length="92" mass="10601">MQLARKAVYTPHENESGRFWLKFGGRTINFIMTNEKQDKNDADDPGSEPLRGPFERGMWVGFGTRNFKDEKVGNKEDTNKISEMDDKGLDMK</sequence>
<name>A0A4Z1L4V7_9HELO</name>
<reference evidence="2 3" key="1">
    <citation type="submission" date="2017-12" db="EMBL/GenBank/DDBJ databases">
        <title>Comparative genomics of Botrytis spp.</title>
        <authorList>
            <person name="Valero-Jimenez C.A."/>
            <person name="Tapia P."/>
            <person name="Veloso J."/>
            <person name="Silva-Moreno E."/>
            <person name="Staats M."/>
            <person name="Valdes J.H."/>
            <person name="Van Kan J.A.L."/>
        </authorList>
    </citation>
    <scope>NUCLEOTIDE SEQUENCE [LARGE SCALE GENOMIC DNA]</scope>
    <source>
        <strain evidence="2 3">MUCL3349</strain>
    </source>
</reference>